<evidence type="ECO:0000256" key="1">
    <source>
        <dbReference type="SAM" id="MobiDB-lite"/>
    </source>
</evidence>
<proteinExistence type="predicted"/>
<evidence type="ECO:0000313" key="2">
    <source>
        <dbReference type="EMBL" id="GBP62784.1"/>
    </source>
</evidence>
<sequence>MSMPDKLLAAEDGDEKVGNARMKETPASRPSLFFGSLNNIDTSEMLLSQKSTCKTCHVTRLKGKYRVLITLRGSDFQREPALPGPSQGAVSIDDPSLG</sequence>
<accession>A0A4C1XJW0</accession>
<keyword evidence="3" id="KW-1185">Reference proteome</keyword>
<reference evidence="2 3" key="1">
    <citation type="journal article" date="2019" name="Commun. Biol.">
        <title>The bagworm genome reveals a unique fibroin gene that provides high tensile strength.</title>
        <authorList>
            <person name="Kono N."/>
            <person name="Nakamura H."/>
            <person name="Ohtoshi R."/>
            <person name="Tomita M."/>
            <person name="Numata K."/>
            <person name="Arakawa K."/>
        </authorList>
    </citation>
    <scope>NUCLEOTIDE SEQUENCE [LARGE SCALE GENOMIC DNA]</scope>
</reference>
<evidence type="ECO:0000313" key="3">
    <source>
        <dbReference type="Proteomes" id="UP000299102"/>
    </source>
</evidence>
<dbReference type="AlphaFoldDB" id="A0A4C1XJW0"/>
<protein>
    <submittedName>
        <fullName evidence="2">Uncharacterized protein</fullName>
    </submittedName>
</protein>
<dbReference type="EMBL" id="BGZK01000849">
    <property type="protein sequence ID" value="GBP62784.1"/>
    <property type="molecule type" value="Genomic_DNA"/>
</dbReference>
<feature type="region of interest" description="Disordered" evidence="1">
    <location>
        <begin position="1"/>
        <end position="25"/>
    </location>
</feature>
<gene>
    <name evidence="2" type="ORF">EVAR_51739_1</name>
</gene>
<organism evidence="2 3">
    <name type="scientific">Eumeta variegata</name>
    <name type="common">Bagworm moth</name>
    <name type="synonym">Eumeta japonica</name>
    <dbReference type="NCBI Taxonomy" id="151549"/>
    <lineage>
        <taxon>Eukaryota</taxon>
        <taxon>Metazoa</taxon>
        <taxon>Ecdysozoa</taxon>
        <taxon>Arthropoda</taxon>
        <taxon>Hexapoda</taxon>
        <taxon>Insecta</taxon>
        <taxon>Pterygota</taxon>
        <taxon>Neoptera</taxon>
        <taxon>Endopterygota</taxon>
        <taxon>Lepidoptera</taxon>
        <taxon>Glossata</taxon>
        <taxon>Ditrysia</taxon>
        <taxon>Tineoidea</taxon>
        <taxon>Psychidae</taxon>
        <taxon>Oiketicinae</taxon>
        <taxon>Eumeta</taxon>
    </lineage>
</organism>
<feature type="region of interest" description="Disordered" evidence="1">
    <location>
        <begin position="76"/>
        <end position="98"/>
    </location>
</feature>
<dbReference type="Proteomes" id="UP000299102">
    <property type="component" value="Unassembled WGS sequence"/>
</dbReference>
<name>A0A4C1XJW0_EUMVA</name>
<comment type="caution">
    <text evidence="2">The sequence shown here is derived from an EMBL/GenBank/DDBJ whole genome shotgun (WGS) entry which is preliminary data.</text>
</comment>
<feature type="compositionally biased region" description="Basic and acidic residues" evidence="1">
    <location>
        <begin position="15"/>
        <end position="25"/>
    </location>
</feature>